<dbReference type="AlphaFoldDB" id="A0A8F9TTM2"/>
<accession>A0A8F9TTM2</accession>
<keyword evidence="1" id="KW-0175">Coiled coil</keyword>
<dbReference type="EMBL" id="CP080507">
    <property type="protein sequence ID" value="QYM77569.1"/>
    <property type="molecule type" value="Genomic_DNA"/>
</dbReference>
<name>A0A8F9TTM2_9BACT</name>
<gene>
    <name evidence="3" type="ORF">K0B96_09535</name>
</gene>
<dbReference type="KEGG" id="ole:K0B96_09535"/>
<sequence>MRRASERRHAAARGRGPKRIACANLRPFICRPVVNLRRFIFTVYLGAFFALAAAAGVFFWQTRAEYDRLRQQQVESQRRLQDLEQRLAEQEKVLERLRTDPAYVEKVIRQQLGYAKPDEYIFRFPP</sequence>
<evidence type="ECO:0000313" key="4">
    <source>
        <dbReference type="Proteomes" id="UP000825051"/>
    </source>
</evidence>
<evidence type="ECO:0000256" key="1">
    <source>
        <dbReference type="SAM" id="Coils"/>
    </source>
</evidence>
<dbReference type="Proteomes" id="UP000825051">
    <property type="component" value="Chromosome"/>
</dbReference>
<keyword evidence="2" id="KW-0472">Membrane</keyword>
<feature type="transmembrane region" description="Helical" evidence="2">
    <location>
        <begin position="39"/>
        <end position="60"/>
    </location>
</feature>
<proteinExistence type="predicted"/>
<dbReference type="Pfam" id="PF04977">
    <property type="entry name" value="DivIC"/>
    <property type="match status" value="1"/>
</dbReference>
<dbReference type="InterPro" id="IPR007060">
    <property type="entry name" value="FtsL/DivIC"/>
</dbReference>
<reference evidence="3" key="1">
    <citation type="submission" date="2021-08" db="EMBL/GenBank/DDBJ databases">
        <title>Genome of a novel bacterium of the phylum Verrucomicrobia, Oleiharenicola sp. KSB-15.</title>
        <authorList>
            <person name="Chung J.-H."/>
            <person name="Ahn J.-H."/>
            <person name="Yoon Y."/>
            <person name="Kim D.-Y."/>
            <person name="An S.-H."/>
            <person name="Park I."/>
            <person name="Yeon J."/>
        </authorList>
    </citation>
    <scope>NUCLEOTIDE SEQUENCE</scope>
    <source>
        <strain evidence="3">KSB-15</strain>
    </source>
</reference>
<keyword evidence="2" id="KW-1133">Transmembrane helix</keyword>
<evidence type="ECO:0000256" key="2">
    <source>
        <dbReference type="SAM" id="Phobius"/>
    </source>
</evidence>
<organism evidence="3 4">
    <name type="scientific">Horticoccus luteus</name>
    <dbReference type="NCBI Taxonomy" id="2862869"/>
    <lineage>
        <taxon>Bacteria</taxon>
        <taxon>Pseudomonadati</taxon>
        <taxon>Verrucomicrobiota</taxon>
        <taxon>Opitutia</taxon>
        <taxon>Opitutales</taxon>
        <taxon>Opitutaceae</taxon>
        <taxon>Horticoccus</taxon>
    </lineage>
</organism>
<keyword evidence="4" id="KW-1185">Reference proteome</keyword>
<protein>
    <submittedName>
        <fullName evidence="3">Septum formation initiator family protein</fullName>
    </submittedName>
</protein>
<feature type="coiled-coil region" evidence="1">
    <location>
        <begin position="66"/>
        <end position="100"/>
    </location>
</feature>
<keyword evidence="2" id="KW-0812">Transmembrane</keyword>
<evidence type="ECO:0000313" key="3">
    <source>
        <dbReference type="EMBL" id="QYM77569.1"/>
    </source>
</evidence>